<sequence length="585" mass="67289">MSTELDLSIKSYFESTSALDWSHLSFLKSLKPYCVSEEYSLDDLKSVWRKRYLTFLNELLMEEEKHDNGIKERVVFLIQQKGCRPLCGMGCRSSALYFTIFSAVARPKGGVVLLEKRPSEEENFWKSVKTEKDLMAKEDIFDKQSQIDALNVLEATLNQKTEEYVDRVNSRLSKRTKMAKGEMDMSLGHKRSYDEELPSTSSKQVRTQDITQLLVRKIFISSFHPFRCIQISTYENKEDVTQEDTLSSVAETDYYIIDLGDEETLNQVHELLSDYELNSLSERLRLTDEMNICDDGDIESENKDITDEKDSEEFAKMKGKVHQLDSQSEKLHYLSNTFPIPVESYDQSEMPDIFVIKSVSSHLDTITKMNGIMKNTPERTWTAHVIAYLFFVTFCFIDSLRYFSCERDISTKVDAQNNGYKADGVLEFFERPRQIPLFLLEVSEGPNNPDPDKINGDRKKLMNEGIFALNKFMVSTELPGWKVCETLGVFLAQGFADKVEIGQLIFIGPGLYLFSPFTTPALTIPTSNTSLGHVPRLIRTLLCLRYNIIEKIEKFKELEKEGQQRIAKPTRTKYATGFTPGRSRY</sequence>
<dbReference type="EMBL" id="CAJVPQ010002413">
    <property type="protein sequence ID" value="CAG8596197.1"/>
    <property type="molecule type" value="Genomic_DNA"/>
</dbReference>
<name>A0A9N9CA98_9GLOM</name>
<organism evidence="1 2">
    <name type="scientific">Funneliformis caledonium</name>
    <dbReference type="NCBI Taxonomy" id="1117310"/>
    <lineage>
        <taxon>Eukaryota</taxon>
        <taxon>Fungi</taxon>
        <taxon>Fungi incertae sedis</taxon>
        <taxon>Mucoromycota</taxon>
        <taxon>Glomeromycotina</taxon>
        <taxon>Glomeromycetes</taxon>
        <taxon>Glomerales</taxon>
        <taxon>Glomeraceae</taxon>
        <taxon>Funneliformis</taxon>
    </lineage>
</organism>
<gene>
    <name evidence="1" type="ORF">FCALED_LOCUS8354</name>
</gene>
<evidence type="ECO:0000313" key="2">
    <source>
        <dbReference type="Proteomes" id="UP000789570"/>
    </source>
</evidence>
<dbReference type="AlphaFoldDB" id="A0A9N9CA98"/>
<reference evidence="1" key="1">
    <citation type="submission" date="2021-06" db="EMBL/GenBank/DDBJ databases">
        <authorList>
            <person name="Kallberg Y."/>
            <person name="Tangrot J."/>
            <person name="Rosling A."/>
        </authorList>
    </citation>
    <scope>NUCLEOTIDE SEQUENCE</scope>
    <source>
        <strain evidence="1">UK204</strain>
    </source>
</reference>
<accession>A0A9N9CA98</accession>
<dbReference type="OrthoDB" id="2350094at2759"/>
<comment type="caution">
    <text evidence="1">The sequence shown here is derived from an EMBL/GenBank/DDBJ whole genome shotgun (WGS) entry which is preliminary data.</text>
</comment>
<protein>
    <submittedName>
        <fullName evidence="1">31_t:CDS:1</fullName>
    </submittedName>
</protein>
<dbReference type="Proteomes" id="UP000789570">
    <property type="component" value="Unassembled WGS sequence"/>
</dbReference>
<evidence type="ECO:0000313" key="1">
    <source>
        <dbReference type="EMBL" id="CAG8596197.1"/>
    </source>
</evidence>
<proteinExistence type="predicted"/>
<keyword evidence="2" id="KW-1185">Reference proteome</keyword>